<evidence type="ECO:0008006" key="4">
    <source>
        <dbReference type="Google" id="ProtNLM"/>
    </source>
</evidence>
<reference evidence="2" key="1">
    <citation type="submission" date="2021-02" db="EMBL/GenBank/DDBJ databases">
        <title>Natronogracilivirga saccharolytica gen. nov. sp. nov. a new anaerobic, haloalkiliphilic carbohydrate-fermenting bacterium from soda lake and proposing of Cyclonatronumiaceae fam. nov. in the phylum Balneolaeota.</title>
        <authorList>
            <person name="Zhilina T.N."/>
            <person name="Sorokin D.Y."/>
            <person name="Zavarzina D.G."/>
            <person name="Toshchakov S.V."/>
            <person name="Kublanov I.V."/>
        </authorList>
    </citation>
    <scope>NUCLEOTIDE SEQUENCE</scope>
    <source>
        <strain evidence="2">Z-1702</strain>
    </source>
</reference>
<accession>A0A8J7S6M1</accession>
<evidence type="ECO:0000256" key="1">
    <source>
        <dbReference type="SAM" id="SignalP"/>
    </source>
</evidence>
<dbReference type="RefSeq" id="WP_210509361.1">
    <property type="nucleotide sequence ID" value="NZ_JAFIDN010000001.1"/>
</dbReference>
<gene>
    <name evidence="2" type="ORF">NATSA_00470</name>
</gene>
<evidence type="ECO:0000313" key="2">
    <source>
        <dbReference type="EMBL" id="MBP3191126.1"/>
    </source>
</evidence>
<feature type="chain" id="PRO_5035172039" description="DUF4402 domain-containing protein" evidence="1">
    <location>
        <begin position="22"/>
        <end position="169"/>
    </location>
</feature>
<dbReference type="Proteomes" id="UP000673975">
    <property type="component" value="Unassembled WGS sequence"/>
</dbReference>
<feature type="signal peptide" evidence="1">
    <location>
        <begin position="1"/>
        <end position="21"/>
    </location>
</feature>
<sequence length="169" mass="18270">MKGLLTILLLAVIWHPGTLNANGGGSASAVMNVSVEAVEPSLIQVERGFVRELAGNPGDKLKISSEEGARFMISSHPESHMSISVTGGNELNDGNGRSVTFTPQISLSNDVSENSQVELNGAERLVEFTENGRDTYRSVQFVDLYGMIDLNGYDEGNFSATYTVRAEHY</sequence>
<dbReference type="EMBL" id="JAFIDN010000001">
    <property type="protein sequence ID" value="MBP3191126.1"/>
    <property type="molecule type" value="Genomic_DNA"/>
</dbReference>
<evidence type="ECO:0000313" key="3">
    <source>
        <dbReference type="Proteomes" id="UP000673975"/>
    </source>
</evidence>
<dbReference type="AlphaFoldDB" id="A0A8J7S6M1"/>
<name>A0A8J7S6M1_9BACT</name>
<comment type="caution">
    <text evidence="2">The sequence shown here is derived from an EMBL/GenBank/DDBJ whole genome shotgun (WGS) entry which is preliminary data.</text>
</comment>
<keyword evidence="1" id="KW-0732">Signal</keyword>
<protein>
    <recommendedName>
        <fullName evidence="4">DUF4402 domain-containing protein</fullName>
    </recommendedName>
</protein>
<proteinExistence type="predicted"/>
<keyword evidence="3" id="KW-1185">Reference proteome</keyword>
<organism evidence="2 3">
    <name type="scientific">Natronogracilivirga saccharolytica</name>
    <dbReference type="NCBI Taxonomy" id="2812953"/>
    <lineage>
        <taxon>Bacteria</taxon>
        <taxon>Pseudomonadati</taxon>
        <taxon>Balneolota</taxon>
        <taxon>Balneolia</taxon>
        <taxon>Balneolales</taxon>
        <taxon>Cyclonatronaceae</taxon>
        <taxon>Natronogracilivirga</taxon>
    </lineage>
</organism>